<protein>
    <recommendedName>
        <fullName evidence="2">Secreted LysM effector LysM C-terminal domain-containing protein</fullName>
    </recommendedName>
</protein>
<evidence type="ECO:0000313" key="4">
    <source>
        <dbReference type="Proteomes" id="UP000813444"/>
    </source>
</evidence>
<organism evidence="3 4">
    <name type="scientific">Stachybotrys elegans</name>
    <dbReference type="NCBI Taxonomy" id="80388"/>
    <lineage>
        <taxon>Eukaryota</taxon>
        <taxon>Fungi</taxon>
        <taxon>Dikarya</taxon>
        <taxon>Ascomycota</taxon>
        <taxon>Pezizomycotina</taxon>
        <taxon>Sordariomycetes</taxon>
        <taxon>Hypocreomycetidae</taxon>
        <taxon>Hypocreales</taxon>
        <taxon>Stachybotryaceae</taxon>
        <taxon>Stachybotrys</taxon>
    </lineage>
</organism>
<name>A0A8K0SKU4_9HYPO</name>
<feature type="domain" description="Secreted LysM effector LysM C-terminal" evidence="2">
    <location>
        <begin position="18"/>
        <end position="97"/>
    </location>
</feature>
<feature type="chain" id="PRO_5035451596" description="Secreted LysM effector LysM C-terminal domain-containing protein" evidence="1">
    <location>
        <begin position="20"/>
        <end position="124"/>
    </location>
</feature>
<evidence type="ECO:0000259" key="2">
    <source>
        <dbReference type="Pfam" id="PF25139"/>
    </source>
</evidence>
<gene>
    <name evidence="3" type="ORF">B0I35DRAFT_437711</name>
</gene>
<evidence type="ECO:0000256" key="1">
    <source>
        <dbReference type="SAM" id="SignalP"/>
    </source>
</evidence>
<dbReference type="EMBL" id="JAGPNK010000011">
    <property type="protein sequence ID" value="KAH7311212.1"/>
    <property type="molecule type" value="Genomic_DNA"/>
</dbReference>
<dbReference type="Pfam" id="PF25139">
    <property type="entry name" value="LysM14_C"/>
    <property type="match status" value="1"/>
</dbReference>
<dbReference type="AlphaFoldDB" id="A0A8K0SKU4"/>
<comment type="caution">
    <text evidence="3">The sequence shown here is derived from an EMBL/GenBank/DDBJ whole genome shotgun (WGS) entry which is preliminary data.</text>
</comment>
<evidence type="ECO:0000313" key="3">
    <source>
        <dbReference type="EMBL" id="KAH7311212.1"/>
    </source>
</evidence>
<proteinExistence type="predicted"/>
<reference evidence="3" key="1">
    <citation type="journal article" date="2021" name="Nat. Commun.">
        <title>Genetic determinants of endophytism in the Arabidopsis root mycobiome.</title>
        <authorList>
            <person name="Mesny F."/>
            <person name="Miyauchi S."/>
            <person name="Thiergart T."/>
            <person name="Pickel B."/>
            <person name="Atanasova L."/>
            <person name="Karlsson M."/>
            <person name="Huettel B."/>
            <person name="Barry K.W."/>
            <person name="Haridas S."/>
            <person name="Chen C."/>
            <person name="Bauer D."/>
            <person name="Andreopoulos W."/>
            <person name="Pangilinan J."/>
            <person name="LaButti K."/>
            <person name="Riley R."/>
            <person name="Lipzen A."/>
            <person name="Clum A."/>
            <person name="Drula E."/>
            <person name="Henrissat B."/>
            <person name="Kohler A."/>
            <person name="Grigoriev I.V."/>
            <person name="Martin F.M."/>
            <person name="Hacquard S."/>
        </authorList>
    </citation>
    <scope>NUCLEOTIDE SEQUENCE</scope>
    <source>
        <strain evidence="3">MPI-CAGE-CH-0235</strain>
    </source>
</reference>
<keyword evidence="4" id="KW-1185">Reference proteome</keyword>
<sequence>MKFSLIPAALLASTAGAWTVTVYENTDCNDNPTRYYAIDGTGSRTFNPWSGGSTSGFDFCRIFWNGGRNWKSCSEGSTNFRPNSISVVGNCKAVSGSETTQFFAGRPACNKRGSRNWGKIQCSG</sequence>
<feature type="signal peptide" evidence="1">
    <location>
        <begin position="1"/>
        <end position="19"/>
    </location>
</feature>
<dbReference type="InterPro" id="IPR057277">
    <property type="entry name" value="LysM_C"/>
</dbReference>
<accession>A0A8K0SKU4</accession>
<keyword evidence="1" id="KW-0732">Signal</keyword>
<dbReference type="Proteomes" id="UP000813444">
    <property type="component" value="Unassembled WGS sequence"/>
</dbReference>